<dbReference type="PANTHER" id="PTHR48022">
    <property type="entry name" value="PLASTIDIC GLUCOSE TRANSPORTER 4"/>
    <property type="match status" value="1"/>
</dbReference>
<feature type="transmembrane region" description="Helical" evidence="8">
    <location>
        <begin position="456"/>
        <end position="474"/>
    </location>
</feature>
<evidence type="ECO:0000256" key="1">
    <source>
        <dbReference type="ARBA" id="ARBA00004651"/>
    </source>
</evidence>
<evidence type="ECO:0000256" key="4">
    <source>
        <dbReference type="ARBA" id="ARBA00022989"/>
    </source>
</evidence>
<keyword evidence="5 8" id="KW-0472">Membrane</keyword>
<dbReference type="PROSITE" id="PS50850">
    <property type="entry name" value="MFS"/>
    <property type="match status" value="1"/>
</dbReference>
<dbReference type="InterPro" id="IPR020846">
    <property type="entry name" value="MFS_dom"/>
</dbReference>
<reference evidence="11" key="1">
    <citation type="journal article" date="2019" name="Int. J. Syst. Evol. Microbiol.">
        <title>The Global Catalogue of Microorganisms (GCM) 10K type strain sequencing project: providing services to taxonomists for standard genome sequencing and annotation.</title>
        <authorList>
            <consortium name="The Broad Institute Genomics Platform"/>
            <consortium name="The Broad Institute Genome Sequencing Center for Infectious Disease"/>
            <person name="Wu L."/>
            <person name="Ma J."/>
        </authorList>
    </citation>
    <scope>NUCLEOTIDE SEQUENCE [LARGE SCALE GENOMIC DNA]</scope>
    <source>
        <strain evidence="11">JCM 16014</strain>
    </source>
</reference>
<evidence type="ECO:0000259" key="9">
    <source>
        <dbReference type="PROSITE" id="PS50850"/>
    </source>
</evidence>
<feature type="compositionally biased region" description="Gly residues" evidence="7">
    <location>
        <begin position="7"/>
        <end position="21"/>
    </location>
</feature>
<evidence type="ECO:0000256" key="8">
    <source>
        <dbReference type="SAM" id="Phobius"/>
    </source>
</evidence>
<feature type="transmembrane region" description="Helical" evidence="8">
    <location>
        <begin position="202"/>
        <end position="221"/>
    </location>
</feature>
<dbReference type="SUPFAM" id="SSF103473">
    <property type="entry name" value="MFS general substrate transporter"/>
    <property type="match status" value="1"/>
</dbReference>
<evidence type="ECO:0000256" key="2">
    <source>
        <dbReference type="ARBA" id="ARBA00010992"/>
    </source>
</evidence>
<feature type="transmembrane region" description="Helical" evidence="8">
    <location>
        <begin position="390"/>
        <end position="412"/>
    </location>
</feature>
<name>A0ABP5G367_9ACTN</name>
<dbReference type="InterPro" id="IPR005829">
    <property type="entry name" value="Sugar_transporter_CS"/>
</dbReference>
<evidence type="ECO:0000313" key="10">
    <source>
        <dbReference type="EMBL" id="GAA2037322.1"/>
    </source>
</evidence>
<dbReference type="PROSITE" id="PS00217">
    <property type="entry name" value="SUGAR_TRANSPORT_2"/>
    <property type="match status" value="1"/>
</dbReference>
<evidence type="ECO:0000313" key="11">
    <source>
        <dbReference type="Proteomes" id="UP001500751"/>
    </source>
</evidence>
<feature type="transmembrane region" description="Helical" evidence="8">
    <location>
        <begin position="350"/>
        <end position="370"/>
    </location>
</feature>
<keyword evidence="11" id="KW-1185">Reference proteome</keyword>
<feature type="region of interest" description="Disordered" evidence="7">
    <location>
        <begin position="1"/>
        <end position="23"/>
    </location>
</feature>
<dbReference type="PROSITE" id="PS00216">
    <property type="entry name" value="SUGAR_TRANSPORT_1"/>
    <property type="match status" value="1"/>
</dbReference>
<dbReference type="NCBIfam" id="TIGR00879">
    <property type="entry name" value="SP"/>
    <property type="match status" value="1"/>
</dbReference>
<evidence type="ECO:0000256" key="5">
    <source>
        <dbReference type="ARBA" id="ARBA00023136"/>
    </source>
</evidence>
<keyword evidence="3 8" id="KW-0812">Transmembrane</keyword>
<feature type="transmembrane region" description="Helical" evidence="8">
    <location>
        <begin position="127"/>
        <end position="148"/>
    </location>
</feature>
<feature type="transmembrane region" description="Helical" evidence="8">
    <location>
        <begin position="424"/>
        <end position="444"/>
    </location>
</feature>
<feature type="transmembrane region" description="Helical" evidence="8">
    <location>
        <begin position="281"/>
        <end position="306"/>
    </location>
</feature>
<accession>A0ABP5G367</accession>
<feature type="domain" description="Major facilitator superfamily (MFS) profile" evidence="9">
    <location>
        <begin position="36"/>
        <end position="478"/>
    </location>
</feature>
<evidence type="ECO:0000256" key="3">
    <source>
        <dbReference type="ARBA" id="ARBA00022692"/>
    </source>
</evidence>
<dbReference type="InterPro" id="IPR003663">
    <property type="entry name" value="Sugar/inositol_transpt"/>
</dbReference>
<comment type="caution">
    <text evidence="10">The sequence shown here is derived from an EMBL/GenBank/DDBJ whole genome shotgun (WGS) entry which is preliminary data.</text>
</comment>
<feature type="transmembrane region" description="Helical" evidence="8">
    <location>
        <begin position="29"/>
        <end position="49"/>
    </location>
</feature>
<dbReference type="InterPro" id="IPR036259">
    <property type="entry name" value="MFS_trans_sf"/>
</dbReference>
<feature type="transmembrane region" description="Helical" evidence="8">
    <location>
        <begin position="69"/>
        <end position="90"/>
    </location>
</feature>
<comment type="subcellular location">
    <subcellularLocation>
        <location evidence="1">Cell membrane</location>
        <topology evidence="1">Multi-pass membrane protein</topology>
    </subcellularLocation>
</comment>
<dbReference type="PRINTS" id="PR00171">
    <property type="entry name" value="SUGRTRNSPORT"/>
</dbReference>
<feature type="transmembrane region" description="Helical" evidence="8">
    <location>
        <begin position="160"/>
        <end position="182"/>
    </location>
</feature>
<dbReference type="Proteomes" id="UP001500751">
    <property type="component" value="Unassembled WGS sequence"/>
</dbReference>
<dbReference type="Gene3D" id="1.20.1250.20">
    <property type="entry name" value="MFS general substrate transporter like domains"/>
    <property type="match status" value="1"/>
</dbReference>
<gene>
    <name evidence="10" type="ORF">GCM10009839_43230</name>
</gene>
<proteinExistence type="inferred from homology"/>
<dbReference type="Pfam" id="PF00083">
    <property type="entry name" value="Sugar_tr"/>
    <property type="match status" value="1"/>
</dbReference>
<feature type="transmembrane region" description="Helical" evidence="8">
    <location>
        <begin position="102"/>
        <end position="121"/>
    </location>
</feature>
<dbReference type="InterPro" id="IPR005828">
    <property type="entry name" value="MFS_sugar_transport-like"/>
</dbReference>
<sequence>MTTSTGGPDGTGGEGGTGAPRGTGTAAAVAPRIVFIAAAAALGGFLFGYDSAVINGAVTGIQHDFDVDSGTTGFMVAAALPGAAVGALSGGWMADRIGRIRAMQIAAVLFTASGIGSMFAFQTWDLTLWRIIGGFAIGIASVIGPAYIAEVSPPAYRGRLTAFQQLAIVLGIAISALVNYLIGLAAGGTNTDHLGGLAAWRWMLGAETIPAILYGILASMIPESPRYLVAIGDDERARKVLAEVEGTKANVGDRIAEIRAQLAGEVKPKLVDLLTPSRRNLLAVVWIGIGLSVFQQFVGINVIFYYSSLLWQSVGIDTSNSLLISMISAVVNIAGTIVAMALVDRIGRRPLLLFGSVGMAVSLAICAWMFSYADTSGGKTSLPKGQGVAALLGANAYVFFFAMSWGVVVWVLLGEMFPNRIRALALSVAASAQWLANWLVTVSFPSLSRWSLAGAYTLYALAAAISVPFVYYLVKETKGKTLESMG</sequence>
<dbReference type="EMBL" id="BAAAQN010000024">
    <property type="protein sequence ID" value="GAA2037322.1"/>
    <property type="molecule type" value="Genomic_DNA"/>
</dbReference>
<feature type="transmembrane region" description="Helical" evidence="8">
    <location>
        <begin position="322"/>
        <end position="343"/>
    </location>
</feature>
<keyword evidence="6" id="KW-0813">Transport</keyword>
<protein>
    <submittedName>
        <fullName evidence="10">Sugar porter family MFS transporter</fullName>
    </submittedName>
</protein>
<dbReference type="PANTHER" id="PTHR48022:SF2">
    <property type="entry name" value="PLASTIDIC GLUCOSE TRANSPORTER 4"/>
    <property type="match status" value="1"/>
</dbReference>
<organism evidence="10 11">
    <name type="scientific">Catenulispora yoronensis</name>
    <dbReference type="NCBI Taxonomy" id="450799"/>
    <lineage>
        <taxon>Bacteria</taxon>
        <taxon>Bacillati</taxon>
        <taxon>Actinomycetota</taxon>
        <taxon>Actinomycetes</taxon>
        <taxon>Catenulisporales</taxon>
        <taxon>Catenulisporaceae</taxon>
        <taxon>Catenulispora</taxon>
    </lineage>
</organism>
<evidence type="ECO:0000256" key="6">
    <source>
        <dbReference type="RuleBase" id="RU003346"/>
    </source>
</evidence>
<dbReference type="RefSeq" id="WP_344667437.1">
    <property type="nucleotide sequence ID" value="NZ_BAAAQN010000024.1"/>
</dbReference>
<evidence type="ECO:0000256" key="7">
    <source>
        <dbReference type="SAM" id="MobiDB-lite"/>
    </source>
</evidence>
<dbReference type="InterPro" id="IPR050360">
    <property type="entry name" value="MFS_Sugar_Transporters"/>
</dbReference>
<comment type="similarity">
    <text evidence="2 6">Belongs to the major facilitator superfamily. Sugar transporter (TC 2.A.1.1) family.</text>
</comment>
<keyword evidence="4 8" id="KW-1133">Transmembrane helix</keyword>